<organism evidence="7 8">
    <name type="scientific">Marivirga lumbricoides</name>
    <dbReference type="NCBI Taxonomy" id="1046115"/>
    <lineage>
        <taxon>Bacteria</taxon>
        <taxon>Pseudomonadati</taxon>
        <taxon>Bacteroidota</taxon>
        <taxon>Cytophagia</taxon>
        <taxon>Cytophagales</taxon>
        <taxon>Marivirgaceae</taxon>
        <taxon>Marivirga</taxon>
    </lineage>
</organism>
<dbReference type="GO" id="GO:0030599">
    <property type="term" value="F:pectinesterase activity"/>
    <property type="evidence" value="ECO:0007669"/>
    <property type="project" value="UniProtKB-UniRule"/>
</dbReference>
<feature type="signal peptide" evidence="5">
    <location>
        <begin position="1"/>
        <end position="19"/>
    </location>
</feature>
<dbReference type="PANTHER" id="PTHR31321">
    <property type="entry name" value="ACYL-COA THIOESTER HYDROLASE YBHC-RELATED"/>
    <property type="match status" value="1"/>
</dbReference>
<feature type="active site" evidence="4">
    <location>
        <position position="174"/>
    </location>
</feature>
<evidence type="ECO:0000256" key="5">
    <source>
        <dbReference type="RuleBase" id="RU000589"/>
    </source>
</evidence>
<dbReference type="GO" id="GO:0045490">
    <property type="term" value="P:pectin catabolic process"/>
    <property type="evidence" value="ECO:0007669"/>
    <property type="project" value="UniProtKB-UniRule"/>
</dbReference>
<dbReference type="AlphaFoldDB" id="A0A2T4DTZ1"/>
<reference evidence="7 8" key="1">
    <citation type="submission" date="2018-03" db="EMBL/GenBank/DDBJ databases">
        <title>Cross-interface Injection: A General Nanoliter Liquid Handling Method Applied to Single Cells Genome Amplification Automated Nanoliter Liquid Handling Applied to Single Cell Multiple Displacement Amplification.</title>
        <authorList>
            <person name="Yun J."/>
            <person name="Xu P."/>
            <person name="Xu J."/>
            <person name="Dai X."/>
            <person name="Wang Y."/>
            <person name="Zheng X."/>
            <person name="Cao C."/>
            <person name="Yi Q."/>
            <person name="Zhu Y."/>
            <person name="Wang L."/>
            <person name="Dong Z."/>
            <person name="Huang Y."/>
            <person name="Huang L."/>
            <person name="Du W."/>
        </authorList>
    </citation>
    <scope>NUCLEOTIDE SEQUENCE [LARGE SCALE GENOMIC DNA]</scope>
    <source>
        <strain evidence="7 8">Z-D1-2</strain>
    </source>
</reference>
<dbReference type="EC" id="3.1.1.11" evidence="5"/>
<proteinExistence type="inferred from homology"/>
<dbReference type="InterPro" id="IPR011050">
    <property type="entry name" value="Pectin_lyase_fold/virulence"/>
</dbReference>
<feature type="chain" id="PRO_5015376166" description="Pectinesterase" evidence="5">
    <location>
        <begin position="20"/>
        <end position="317"/>
    </location>
</feature>
<dbReference type="InterPro" id="IPR012334">
    <property type="entry name" value="Pectin_lyas_fold"/>
</dbReference>
<comment type="caution">
    <text evidence="7">The sequence shown here is derived from an EMBL/GenBank/DDBJ whole genome shotgun (WGS) entry which is preliminary data.</text>
</comment>
<evidence type="ECO:0000256" key="4">
    <source>
        <dbReference type="PROSITE-ProRule" id="PRU10040"/>
    </source>
</evidence>
<evidence type="ECO:0000313" key="7">
    <source>
        <dbReference type="EMBL" id="PTB97301.1"/>
    </source>
</evidence>
<dbReference type="GO" id="GO:0042545">
    <property type="term" value="P:cell wall modification"/>
    <property type="evidence" value="ECO:0007669"/>
    <property type="project" value="UniProtKB-UniRule"/>
</dbReference>
<comment type="similarity">
    <text evidence="1">Belongs to the pectinesterase family.</text>
</comment>
<dbReference type="Gene3D" id="2.160.20.10">
    <property type="entry name" value="Single-stranded right-handed beta-helix, Pectin lyase-like"/>
    <property type="match status" value="1"/>
</dbReference>
<name>A0A2T4DTZ1_9BACT</name>
<evidence type="ECO:0000313" key="8">
    <source>
        <dbReference type="Proteomes" id="UP000240608"/>
    </source>
</evidence>
<dbReference type="PANTHER" id="PTHR31321:SF57">
    <property type="entry name" value="PECTINESTERASE 53-RELATED"/>
    <property type="match status" value="1"/>
</dbReference>
<dbReference type="Proteomes" id="UP000240608">
    <property type="component" value="Unassembled WGS sequence"/>
</dbReference>
<feature type="domain" description="Pectinesterase catalytic" evidence="6">
    <location>
        <begin position="23"/>
        <end position="304"/>
    </location>
</feature>
<protein>
    <recommendedName>
        <fullName evidence="5">Pectinesterase</fullName>
        <ecNumber evidence="5">3.1.1.11</ecNumber>
    </recommendedName>
</protein>
<evidence type="ECO:0000256" key="1">
    <source>
        <dbReference type="ARBA" id="ARBA00008891"/>
    </source>
</evidence>
<accession>A0A2T4DTZ1</accession>
<comment type="pathway">
    <text evidence="5">Glycan metabolism; pectin degradation; 2-dehydro-3-deoxy-D-gluconate from pectin: step 1/5.</text>
</comment>
<dbReference type="Pfam" id="PF01095">
    <property type="entry name" value="Pectinesterase"/>
    <property type="match status" value="1"/>
</dbReference>
<dbReference type="GO" id="GO:0009279">
    <property type="term" value="C:cell outer membrane"/>
    <property type="evidence" value="ECO:0007669"/>
    <property type="project" value="TreeGrafter"/>
</dbReference>
<dbReference type="InterPro" id="IPR033131">
    <property type="entry name" value="Pectinesterase_Asp_AS"/>
</dbReference>
<dbReference type="SUPFAM" id="SSF51126">
    <property type="entry name" value="Pectin lyase-like"/>
    <property type="match status" value="1"/>
</dbReference>
<gene>
    <name evidence="7" type="ORF">C9994_03455</name>
</gene>
<dbReference type="InterPro" id="IPR000070">
    <property type="entry name" value="Pectinesterase_cat"/>
</dbReference>
<evidence type="ECO:0000256" key="2">
    <source>
        <dbReference type="ARBA" id="ARBA00022801"/>
    </source>
</evidence>
<comment type="catalytic activity">
    <reaction evidence="5">
        <text>[(1-&gt;4)-alpha-D-galacturonosyl methyl ester](n) + n H2O = [(1-&gt;4)-alpha-D-galacturonosyl](n) + n methanol + n H(+)</text>
        <dbReference type="Rhea" id="RHEA:22380"/>
        <dbReference type="Rhea" id="RHEA-COMP:14570"/>
        <dbReference type="Rhea" id="RHEA-COMP:14573"/>
        <dbReference type="ChEBI" id="CHEBI:15377"/>
        <dbReference type="ChEBI" id="CHEBI:15378"/>
        <dbReference type="ChEBI" id="CHEBI:17790"/>
        <dbReference type="ChEBI" id="CHEBI:140522"/>
        <dbReference type="ChEBI" id="CHEBI:140523"/>
        <dbReference type="EC" id="3.1.1.11"/>
    </reaction>
</comment>
<evidence type="ECO:0000259" key="6">
    <source>
        <dbReference type="Pfam" id="PF01095"/>
    </source>
</evidence>
<keyword evidence="2 5" id="KW-0378">Hydrolase</keyword>
<dbReference type="EMBL" id="PYVU01000018">
    <property type="protein sequence ID" value="PTB97301.1"/>
    <property type="molecule type" value="Genomic_DNA"/>
</dbReference>
<dbReference type="UniPathway" id="UPA00545">
    <property type="reaction ID" value="UER00823"/>
</dbReference>
<keyword evidence="3 5" id="KW-0063">Aspartyl esterase</keyword>
<evidence type="ECO:0000256" key="3">
    <source>
        <dbReference type="ARBA" id="ARBA00023085"/>
    </source>
</evidence>
<dbReference type="PROSITE" id="PS00503">
    <property type="entry name" value="PECTINESTERASE_2"/>
    <property type="match status" value="1"/>
</dbReference>
<sequence length="317" mass="35468">MRLVVLIILFLFALTPAFGQTTVVVAADGSGEYTSLQAAIDASRAFAPGGVVIHLKKGIYKEKVTIPSWRTNISIIGEDAEHTIITWDNYSGQEGIHTFNSYTMKVEGNDFYAENITIQNTAGRDVGQGVALHVEADRAEFYNCRIIANQDTLYAGVDNSRQYYRNCFIEGTTDFIFGPATAVFDNCVILCKKDSYITAASTSPHQQFGFVFLHCELKVSDEAEKVYLGRPWRDYAKTVFINTKMDAKIRPEGWHNWKRPEAEKTVFYAEYNSTGKGAETAERVSWSKQLSKAEAKAYTIKNILSLAGSWMPKSIKN</sequence>
<keyword evidence="5" id="KW-0732">Signal</keyword>